<evidence type="ECO:0000256" key="10">
    <source>
        <dbReference type="SAM" id="MobiDB-lite"/>
    </source>
</evidence>
<keyword evidence="6" id="KW-0833">Ubl conjugation pathway</keyword>
<dbReference type="GO" id="GO:0016567">
    <property type="term" value="P:protein ubiquitination"/>
    <property type="evidence" value="ECO:0007669"/>
    <property type="project" value="InterPro"/>
</dbReference>
<dbReference type="SMART" id="SM00184">
    <property type="entry name" value="RING"/>
    <property type="match status" value="1"/>
</dbReference>
<evidence type="ECO:0000259" key="12">
    <source>
        <dbReference type="PROSITE" id="PS50089"/>
    </source>
</evidence>
<dbReference type="GO" id="GO:0004672">
    <property type="term" value="F:protein kinase activity"/>
    <property type="evidence" value="ECO:0007669"/>
    <property type="project" value="InterPro"/>
</dbReference>
<dbReference type="GO" id="GO:0045324">
    <property type="term" value="P:late endosome to vacuole transport"/>
    <property type="evidence" value="ECO:0007669"/>
    <property type="project" value="TreeGrafter"/>
</dbReference>
<dbReference type="Pfam" id="PF14634">
    <property type="entry name" value="zf-RING_5"/>
    <property type="match status" value="1"/>
</dbReference>
<proteinExistence type="predicted"/>
<evidence type="ECO:0000313" key="13">
    <source>
        <dbReference type="EMBL" id="KAG6570422.1"/>
    </source>
</evidence>
<dbReference type="PROSITE" id="PS50088">
    <property type="entry name" value="ANK_REPEAT"/>
    <property type="match status" value="4"/>
</dbReference>
<keyword evidence="8" id="KW-0040">ANK repeat</keyword>
<dbReference type="InterPro" id="IPR040847">
    <property type="entry name" value="SH3_15"/>
</dbReference>
<dbReference type="GO" id="GO:0004842">
    <property type="term" value="F:ubiquitin-protein transferase activity"/>
    <property type="evidence" value="ECO:0007669"/>
    <property type="project" value="InterPro"/>
</dbReference>
<feature type="repeat" description="ANK" evidence="8">
    <location>
        <begin position="576"/>
        <end position="608"/>
    </location>
</feature>
<protein>
    <submittedName>
        <fullName evidence="13">E3 ubiquitin-protein ligase KEG</fullName>
    </submittedName>
</protein>
<dbReference type="GO" id="GO:0008270">
    <property type="term" value="F:zinc ion binding"/>
    <property type="evidence" value="ECO:0007669"/>
    <property type="project" value="UniProtKB-KW"/>
</dbReference>
<dbReference type="PANTHER" id="PTHR46960:SF2">
    <property type="entry name" value="RING-TYPE E3 UBIQUITIN TRANSFERASE"/>
    <property type="match status" value="1"/>
</dbReference>
<keyword evidence="14" id="KW-1185">Reference proteome</keyword>
<dbReference type="GO" id="GO:0005769">
    <property type="term" value="C:early endosome"/>
    <property type="evidence" value="ECO:0007669"/>
    <property type="project" value="TreeGrafter"/>
</dbReference>
<evidence type="ECO:0000256" key="5">
    <source>
        <dbReference type="ARBA" id="ARBA00022771"/>
    </source>
</evidence>
<keyword evidence="4" id="KW-0677">Repeat</keyword>
<reference evidence="13 14" key="1">
    <citation type="journal article" date="2021" name="Hortic Res">
        <title>The domestication of Cucurbita argyrosperma as revealed by the genome of its wild relative.</title>
        <authorList>
            <person name="Barrera-Redondo J."/>
            <person name="Sanchez-de la Vega G."/>
            <person name="Aguirre-Liguori J.A."/>
            <person name="Castellanos-Morales G."/>
            <person name="Gutierrez-Guerrero Y.T."/>
            <person name="Aguirre-Dugua X."/>
            <person name="Aguirre-Planter E."/>
            <person name="Tenaillon M.I."/>
            <person name="Lira-Saade R."/>
            <person name="Eguiarte L.E."/>
        </authorList>
    </citation>
    <scope>NUCLEOTIDE SEQUENCE [LARGE SCALE GENOMIC DNA]</scope>
    <source>
        <strain evidence="13">JBR-2021</strain>
    </source>
</reference>
<name>A0AAV6LU08_9ROSI</name>
<evidence type="ECO:0000256" key="9">
    <source>
        <dbReference type="PROSITE-ProRule" id="PRU00175"/>
    </source>
</evidence>
<dbReference type="PROSITE" id="PS50297">
    <property type="entry name" value="ANK_REP_REGION"/>
    <property type="match status" value="4"/>
</dbReference>
<dbReference type="PROSITE" id="PS50089">
    <property type="entry name" value="ZF_RING_2"/>
    <property type="match status" value="1"/>
</dbReference>
<dbReference type="Pfam" id="PF18346">
    <property type="entry name" value="SH3_15"/>
    <property type="match status" value="6"/>
</dbReference>
<dbReference type="Pfam" id="PF12796">
    <property type="entry name" value="Ank_2"/>
    <property type="match status" value="3"/>
</dbReference>
<feature type="repeat" description="ANK" evidence="8">
    <location>
        <begin position="722"/>
        <end position="754"/>
    </location>
</feature>
<keyword evidence="3" id="KW-0479">Metal-binding</keyword>
<evidence type="ECO:0000256" key="3">
    <source>
        <dbReference type="ARBA" id="ARBA00022723"/>
    </source>
</evidence>
<dbReference type="GO" id="GO:0009788">
    <property type="term" value="P:negative regulation of abscisic acid-activated signaling pathway"/>
    <property type="evidence" value="ECO:0007669"/>
    <property type="project" value="TreeGrafter"/>
</dbReference>
<comment type="caution">
    <text evidence="13">The sequence shown here is derived from an EMBL/GenBank/DDBJ whole genome shotgun (WGS) entry which is preliminary data.</text>
</comment>
<dbReference type="SMART" id="SM00248">
    <property type="entry name" value="ANK"/>
    <property type="match status" value="10"/>
</dbReference>
<dbReference type="PANTHER" id="PTHR46960">
    <property type="entry name" value="E3 UBIQUITIN-PROTEIN LIGASE KEG"/>
    <property type="match status" value="1"/>
</dbReference>
<evidence type="ECO:0000256" key="4">
    <source>
        <dbReference type="ARBA" id="ARBA00022737"/>
    </source>
</evidence>
<feature type="non-terminal residue" evidence="13">
    <location>
        <position position="1"/>
    </location>
</feature>
<dbReference type="GO" id="GO:0005802">
    <property type="term" value="C:trans-Golgi network"/>
    <property type="evidence" value="ECO:0007669"/>
    <property type="project" value="TreeGrafter"/>
</dbReference>
<sequence length="1918" mass="212553">MPKKWKRVGIPSCSICRIQYDEDSRAPLLLQCGHTFCKHCLSQIIAPTPPKPSLTCPKCRHVSTVGNSVLSLPKNFAILPMISPASVSHSAEVSDSDDDDDDAGADEEGGDGSDRGRRSSGCHGCGAGFGDHELKLVRKIDGGKREDMELWSGWLRSRVGGCRHRVMVRRVRIGNVGDLDWVEKQLEKLRRASMWCRNVCSFLGVLKVEGYLCIVMEGFPGSVQSEMQRSGGRLTLEQILRFGADIARAVVELHAADVLCMNLKPSNFLLDANGHAVVSDYGLPLILKKPCHRAGIFPPEHESSKPHWCLECLFLSPHYRSPEAWEPLKRPLHLFRDDGIGISTQSDVWSFGCALVEMCTGSTPWAGLSAEEIYRAVVKDGRLPPQYASIVGVGIPGELWKMIGECLQYKPLKRPTFHAMLAIFLRHLQGIHRSPTRPTAKVASSPHIDRLEQSPTSVLDILQVKSNHLHQLVSEGDVNGVRDLLSKSASGNNSSSVISLLEAHNSEGQTALHLACRRGSPELVDAILEYSDADIDSPDENGNPPIVFALAVGSAECVRALIRKSANGMFRLMEGFGRSVAHVCAYYGQPDCMRELLQAGADPNAVDDNGESVLHVATSKKFTHCAMVIMEHGGCKSMGFLNSANLTPLHLCITTLNVDVVKRWAELALPEEISEAIDIPSSAGTALCMAAALKKDREIEGRELVRVLLKAKADPAAQEPQQCRTVLHTAAMANDIELVKIILEAGVDVNIRNMHNTIPLHLALARGAKPCVQLLLSAGANCNLQDDDGDNAFHIAADAAKFIRECLDCILLILKYPGAAIGVRTHSGKTFCDLLEALPREWIFEELMDALAEKGIRLSPTIFQVGDWVKFKRCVANPAYGWQGAGPRSVGFVQGSQSSGGLSVSFCSGVAHVLADEIIKVIPMDRGQLVQLKPDVREPRFKLLGQSRDSIGTVLCIDDEEGIIRIGFTGASRGWQADPADFQRLQEFKVGDWIRVRYTVPAARHGFEAVSPGSIGVVYGIRPDSSLLIEFCYLPSPWLCEPEEIEPVVPFKIGDQVCVKRSISEPRFPWDGETHNSVGKVGDIESNGLLIIDLPNRHGPWKVDPSDMEKVDKYKVGDWVRVKASVPSPKYGWDDVPRSSIGIIFALEEDGDVDVAFCFRSKTFPCSVTDIEKVPPFEVGQEVHILPSVTQPLLGWSDETPASSGKLERVDMDGTLNVRVFGKKKLWRIAPGDAEKLSGLEVGDWVRMKQCLGTKSNYESNYTGKENIAVVYSIQDYSHLELACCFREGKSFIHYTEVEKVSPIKIGQYVHFRAGLAKPRWGWRGANPNSRGVVTAVNANGEIRVSLFGLAGWWRGDPTDFEVEQMYAVGDWVKLKDDTDGRKSLSAGSIGVVQGLSYHENEWDGSVLVGFCGEPELWVGHTSKLEKSGRFCIGQRVKVKSSIPNPRFGWSGHSHVSVVSITAIDADGKIRASSPAAQKPWTLDPSEVVLVEEEQLNIGDWVKVKTSIVMPVYHWGDVSRQSVGVIHKMEDGELWVAFCFMERLWMCKDSEMEKVRPFRVGDAVRFREGLKIPRWGWGMETHASKGKVVGVDANGKVRVRFRWREENDPQSFTSGWNFGIPKQFIDSRRGVTPCSLACGVLHVNARRIVVEDEDVDRWLQETVDHCPFWCGSISTIVDGFPQVYSSLSGFFIWYGVNFVSNDLRPILKPSSAMVEQGHRNTRFDIRKWGFSLLSLLPWENNGNGKAIINRNLKREVKRDRAIENQGGESPLRFKPYVCKVPWHTGVRAFLSQLLPRYGHYCGPNWSSGKDNGSLIWDKRPIDWLDFCCYCHDIGYDTHNQAELLKADLAFLECLERPNMVTKGDVRTATLYRTVCVTGLKNCLIPYRRQLIQLSVWSLALGNGLIGTGKEMNKSTQKL</sequence>
<evidence type="ECO:0000256" key="6">
    <source>
        <dbReference type="ARBA" id="ARBA00022786"/>
    </source>
</evidence>
<evidence type="ECO:0000256" key="2">
    <source>
        <dbReference type="ARBA" id="ARBA00022679"/>
    </source>
</evidence>
<dbReference type="InterPro" id="IPR001245">
    <property type="entry name" value="Ser-Thr/Tyr_kinase_cat_dom"/>
</dbReference>
<accession>A0AAV6LU08</accession>
<dbReference type="PROSITE" id="PS00518">
    <property type="entry name" value="ZF_RING_1"/>
    <property type="match status" value="1"/>
</dbReference>
<comment type="pathway">
    <text evidence="1">Protein modification; protein ubiquitination.</text>
</comment>
<feature type="repeat" description="ANK" evidence="8">
    <location>
        <begin position="507"/>
        <end position="540"/>
    </location>
</feature>
<dbReference type="Pfam" id="PF07714">
    <property type="entry name" value="PK_Tyr_Ser-Thr"/>
    <property type="match status" value="1"/>
</dbReference>
<dbReference type="GO" id="GO:0005524">
    <property type="term" value="F:ATP binding"/>
    <property type="evidence" value="ECO:0007669"/>
    <property type="project" value="InterPro"/>
</dbReference>
<dbReference type="GO" id="GO:0006952">
    <property type="term" value="P:defense response"/>
    <property type="evidence" value="ECO:0007669"/>
    <property type="project" value="InterPro"/>
</dbReference>
<keyword evidence="2" id="KW-0808">Transferase</keyword>
<feature type="region of interest" description="Disordered" evidence="10">
    <location>
        <begin position="88"/>
        <end position="119"/>
    </location>
</feature>
<feature type="compositionally biased region" description="Acidic residues" evidence="10">
    <location>
        <begin position="94"/>
        <end position="111"/>
    </location>
</feature>
<dbReference type="GO" id="GO:0009738">
    <property type="term" value="P:abscisic acid-activated signaling pathway"/>
    <property type="evidence" value="ECO:0007669"/>
    <property type="project" value="InterPro"/>
</dbReference>
<feature type="repeat" description="ANK" evidence="8">
    <location>
        <begin position="755"/>
        <end position="787"/>
    </location>
</feature>
<dbReference type="InterPro" id="IPR017907">
    <property type="entry name" value="Znf_RING_CS"/>
</dbReference>
<gene>
    <name evidence="13" type="primary">KEG</name>
    <name evidence="13" type="ORF">SDJN03_29337</name>
</gene>
<organism evidence="13 14">
    <name type="scientific">Cucurbita argyrosperma subsp. sororia</name>
    <dbReference type="NCBI Taxonomy" id="37648"/>
    <lineage>
        <taxon>Eukaryota</taxon>
        <taxon>Viridiplantae</taxon>
        <taxon>Streptophyta</taxon>
        <taxon>Embryophyta</taxon>
        <taxon>Tracheophyta</taxon>
        <taxon>Spermatophyta</taxon>
        <taxon>Magnoliopsida</taxon>
        <taxon>eudicotyledons</taxon>
        <taxon>Gunneridae</taxon>
        <taxon>Pentapetalae</taxon>
        <taxon>rosids</taxon>
        <taxon>fabids</taxon>
        <taxon>Cucurbitales</taxon>
        <taxon>Cucurbitaceae</taxon>
        <taxon>Cucurbiteae</taxon>
        <taxon>Cucurbita</taxon>
    </lineage>
</organism>
<keyword evidence="7" id="KW-0862">Zinc</keyword>
<dbReference type="Proteomes" id="UP000685013">
    <property type="component" value="Chromosome 20"/>
</dbReference>
<dbReference type="InterPro" id="IPR044584">
    <property type="entry name" value="KEG"/>
</dbReference>
<dbReference type="InterPro" id="IPR000719">
    <property type="entry name" value="Prot_kinase_dom"/>
</dbReference>
<evidence type="ECO:0000256" key="1">
    <source>
        <dbReference type="ARBA" id="ARBA00004906"/>
    </source>
</evidence>
<evidence type="ECO:0000256" key="7">
    <source>
        <dbReference type="ARBA" id="ARBA00022833"/>
    </source>
</evidence>
<feature type="domain" description="RING-type" evidence="12">
    <location>
        <begin position="13"/>
        <end position="60"/>
    </location>
</feature>
<keyword evidence="5 9" id="KW-0863">Zinc-finger</keyword>
<evidence type="ECO:0000256" key="8">
    <source>
        <dbReference type="PROSITE-ProRule" id="PRU00023"/>
    </source>
</evidence>
<dbReference type="PROSITE" id="PS50011">
    <property type="entry name" value="PROTEIN_KINASE_DOM"/>
    <property type="match status" value="1"/>
</dbReference>
<dbReference type="InterPro" id="IPR001841">
    <property type="entry name" value="Znf_RING"/>
</dbReference>
<dbReference type="EMBL" id="JAGKQH010000020">
    <property type="protein sequence ID" value="KAG6570422.1"/>
    <property type="molecule type" value="Genomic_DNA"/>
</dbReference>
<evidence type="ECO:0000259" key="11">
    <source>
        <dbReference type="PROSITE" id="PS50011"/>
    </source>
</evidence>
<evidence type="ECO:0000313" key="14">
    <source>
        <dbReference type="Proteomes" id="UP000685013"/>
    </source>
</evidence>
<dbReference type="InterPro" id="IPR002110">
    <property type="entry name" value="Ankyrin_rpt"/>
</dbReference>
<feature type="domain" description="Protein kinase" evidence="11">
    <location>
        <begin position="134"/>
        <end position="425"/>
    </location>
</feature>